<protein>
    <submittedName>
        <fullName evidence="1">Uncharacterized protein</fullName>
    </submittedName>
</protein>
<sequence length="481" mass="53873">MDNDDEHITVSVVKEPVFASNGGILFPDAHHFTVTGGTFVNNHVTVPALLPDLRMIPLGDIDLQQELLVNMGSGVIGHGPRCVRRVYAAKVHDRTSNVTVALYEGDGAEDVWRRDVASYMAIRHPNIVQIFGGASYGNIHATIFHGDLVPLKQFVAAYLPITTVYLYACYWNEWNVARKYLTSTFQRLTWIDPSECTLWIRGSTGRLSADLVPPDLGDAVSFELDWAPHLPAITSLPTEDKRPADFISPSTTVTLGVVTSCPVQDHYEDRVEIASLPEITVRIAAWRLLESTLGDLMENGWKRYRADDAFNTEIKLELYSLFLSHFWLSQANHIFRRLQIAHKLEDYTLTSNITFTILTSNAGEETPPGFLFLCPKEAFQTAPGSFKWPDCPAYWSLDPSGEDHLSNEQAMQLGFPPMELKTSIAGRCWDSSVYAGLRDFHRAKGFDPDSQAVGRHLGYPLFRLRRELDPHFAHAIISGPT</sequence>
<name>A0AAD6WUU0_9AGAR</name>
<dbReference type="EMBL" id="JARJCM010000221">
    <property type="protein sequence ID" value="KAJ7021864.1"/>
    <property type="molecule type" value="Genomic_DNA"/>
</dbReference>
<gene>
    <name evidence="1" type="ORF">C8F04DRAFT_257947</name>
</gene>
<organism evidence="1 2">
    <name type="scientific">Mycena alexandri</name>
    <dbReference type="NCBI Taxonomy" id="1745969"/>
    <lineage>
        <taxon>Eukaryota</taxon>
        <taxon>Fungi</taxon>
        <taxon>Dikarya</taxon>
        <taxon>Basidiomycota</taxon>
        <taxon>Agaricomycotina</taxon>
        <taxon>Agaricomycetes</taxon>
        <taxon>Agaricomycetidae</taxon>
        <taxon>Agaricales</taxon>
        <taxon>Marasmiineae</taxon>
        <taxon>Mycenaceae</taxon>
        <taxon>Mycena</taxon>
    </lineage>
</organism>
<dbReference type="Proteomes" id="UP001218188">
    <property type="component" value="Unassembled WGS sequence"/>
</dbReference>
<proteinExistence type="predicted"/>
<evidence type="ECO:0000313" key="1">
    <source>
        <dbReference type="EMBL" id="KAJ7021864.1"/>
    </source>
</evidence>
<evidence type="ECO:0000313" key="2">
    <source>
        <dbReference type="Proteomes" id="UP001218188"/>
    </source>
</evidence>
<keyword evidence="2" id="KW-1185">Reference proteome</keyword>
<comment type="caution">
    <text evidence="1">The sequence shown here is derived from an EMBL/GenBank/DDBJ whole genome shotgun (WGS) entry which is preliminary data.</text>
</comment>
<dbReference type="AlphaFoldDB" id="A0AAD6WUU0"/>
<accession>A0AAD6WUU0</accession>
<reference evidence="1" key="1">
    <citation type="submission" date="2023-03" db="EMBL/GenBank/DDBJ databases">
        <title>Massive genome expansion in bonnet fungi (Mycena s.s.) driven by repeated elements and novel gene families across ecological guilds.</title>
        <authorList>
            <consortium name="Lawrence Berkeley National Laboratory"/>
            <person name="Harder C.B."/>
            <person name="Miyauchi S."/>
            <person name="Viragh M."/>
            <person name="Kuo A."/>
            <person name="Thoen E."/>
            <person name="Andreopoulos B."/>
            <person name="Lu D."/>
            <person name="Skrede I."/>
            <person name="Drula E."/>
            <person name="Henrissat B."/>
            <person name="Morin E."/>
            <person name="Kohler A."/>
            <person name="Barry K."/>
            <person name="LaButti K."/>
            <person name="Morin E."/>
            <person name="Salamov A."/>
            <person name="Lipzen A."/>
            <person name="Mereny Z."/>
            <person name="Hegedus B."/>
            <person name="Baldrian P."/>
            <person name="Stursova M."/>
            <person name="Weitz H."/>
            <person name="Taylor A."/>
            <person name="Grigoriev I.V."/>
            <person name="Nagy L.G."/>
            <person name="Martin F."/>
            <person name="Kauserud H."/>
        </authorList>
    </citation>
    <scope>NUCLEOTIDE SEQUENCE</scope>
    <source>
        <strain evidence="1">CBHHK200</strain>
    </source>
</reference>